<gene>
    <name evidence="3" type="ORF">SAMN06265222_1371</name>
</gene>
<evidence type="ECO:0000313" key="4">
    <source>
        <dbReference type="Proteomes" id="UP001158067"/>
    </source>
</evidence>
<dbReference type="PANTHER" id="PTHR10625:SF23">
    <property type="entry name" value="HISTONE DEACETYLASE 11"/>
    <property type="match status" value="1"/>
</dbReference>
<feature type="domain" description="Histone deacetylase" evidence="2">
    <location>
        <begin position="21"/>
        <end position="312"/>
    </location>
</feature>
<dbReference type="Gene3D" id="3.40.800.20">
    <property type="entry name" value="Histone deacetylase domain"/>
    <property type="match status" value="1"/>
</dbReference>
<dbReference type="EMBL" id="FXUG01000037">
    <property type="protein sequence ID" value="SMP79727.1"/>
    <property type="molecule type" value="Genomic_DNA"/>
</dbReference>
<name>A0ABY1QV25_9BACT</name>
<accession>A0ABY1QV25</accession>
<organism evidence="3 4">
    <name type="scientific">Neorhodopirellula lusitana</name>
    <dbReference type="NCBI Taxonomy" id="445327"/>
    <lineage>
        <taxon>Bacteria</taxon>
        <taxon>Pseudomonadati</taxon>
        <taxon>Planctomycetota</taxon>
        <taxon>Planctomycetia</taxon>
        <taxon>Pirellulales</taxon>
        <taxon>Pirellulaceae</taxon>
        <taxon>Neorhodopirellula</taxon>
    </lineage>
</organism>
<dbReference type="InterPro" id="IPR044150">
    <property type="entry name" value="HDAC_classIV"/>
</dbReference>
<dbReference type="InterPro" id="IPR037138">
    <property type="entry name" value="His_deacetylse_dom_sf"/>
</dbReference>
<keyword evidence="4" id="KW-1185">Reference proteome</keyword>
<dbReference type="Pfam" id="PF00850">
    <property type="entry name" value="Hist_deacetyl"/>
    <property type="match status" value="1"/>
</dbReference>
<protein>
    <submittedName>
        <fullName evidence="3">Histone deacetylase 11</fullName>
    </submittedName>
</protein>
<sequence>MPRIVYSRHYNIGFYGLERLHPFDSRKYGRAWRLISRHFGSAISQLHVQPRRAASHEELTLVHSDEYLTKLRDPKYVAGALEVPPIRRLPSWAIDWHVLRPMRWATRGTILAATEALEHGFSVNLSGGYHHAKPNHGEGFSIYSDIGIAVAALRNQELIDENARVAYIDTDAHQGNGVCHTFMSDNRVFIFDIFNCRIYPIFDVDARKRVDCDVGITKSITDAEYMRELNDRLPGFLDSVGRSPIGLAIYNAGTDVFAGDPLGDLNISAATIRERDLFVVGELRKRGIPTIMVLSGGYTKQSYQLVADSVIELIEMETAMGG</sequence>
<comment type="caution">
    <text evidence="3">The sequence shown here is derived from an EMBL/GenBank/DDBJ whole genome shotgun (WGS) entry which is preliminary data.</text>
</comment>
<evidence type="ECO:0000259" key="2">
    <source>
        <dbReference type="Pfam" id="PF00850"/>
    </source>
</evidence>
<dbReference type="CDD" id="cd09993">
    <property type="entry name" value="HDAC_classIV"/>
    <property type="match status" value="1"/>
</dbReference>
<dbReference type="PANTHER" id="PTHR10625">
    <property type="entry name" value="HISTONE DEACETYLASE HDAC1-RELATED"/>
    <property type="match status" value="1"/>
</dbReference>
<dbReference type="Proteomes" id="UP001158067">
    <property type="component" value="Unassembled WGS sequence"/>
</dbReference>
<dbReference type="InterPro" id="IPR023801">
    <property type="entry name" value="His_deacetylse_dom"/>
</dbReference>
<dbReference type="RefSeq" id="WP_283435647.1">
    <property type="nucleotide sequence ID" value="NZ_FXUG01000037.1"/>
</dbReference>
<dbReference type="InterPro" id="IPR023696">
    <property type="entry name" value="Ureohydrolase_dom_sf"/>
</dbReference>
<evidence type="ECO:0000256" key="1">
    <source>
        <dbReference type="ARBA" id="ARBA00022801"/>
    </source>
</evidence>
<dbReference type="SUPFAM" id="SSF52768">
    <property type="entry name" value="Arginase/deacetylase"/>
    <property type="match status" value="1"/>
</dbReference>
<keyword evidence="1" id="KW-0378">Hydrolase</keyword>
<reference evidence="3 4" key="1">
    <citation type="submission" date="2017-05" db="EMBL/GenBank/DDBJ databases">
        <authorList>
            <person name="Varghese N."/>
            <person name="Submissions S."/>
        </authorList>
    </citation>
    <scope>NUCLEOTIDE SEQUENCE [LARGE SCALE GENOMIC DNA]</scope>
    <source>
        <strain evidence="3 4">DSM 25457</strain>
    </source>
</reference>
<evidence type="ECO:0000313" key="3">
    <source>
        <dbReference type="EMBL" id="SMP79727.1"/>
    </source>
</evidence>
<proteinExistence type="predicted"/>